<dbReference type="EMBL" id="CAFBQT010000078">
    <property type="protein sequence ID" value="CAB5064535.1"/>
    <property type="molecule type" value="Genomic_DNA"/>
</dbReference>
<comment type="similarity">
    <text evidence="1">Belongs to the DprA/Smf family.</text>
</comment>
<protein>
    <submittedName>
        <fullName evidence="5">Unannotated protein</fullName>
    </submittedName>
</protein>
<evidence type="ECO:0000259" key="2">
    <source>
        <dbReference type="Pfam" id="PF02481"/>
    </source>
</evidence>
<dbReference type="AlphaFoldDB" id="A0A6J7UF54"/>
<dbReference type="GO" id="GO:0009294">
    <property type="term" value="P:DNA-mediated transformation"/>
    <property type="evidence" value="ECO:0007669"/>
    <property type="project" value="InterPro"/>
</dbReference>
<dbReference type="SUPFAM" id="SSF102405">
    <property type="entry name" value="MCP/YpsA-like"/>
    <property type="match status" value="1"/>
</dbReference>
<proteinExistence type="inferred from homology"/>
<organism evidence="5">
    <name type="scientific">freshwater metagenome</name>
    <dbReference type="NCBI Taxonomy" id="449393"/>
    <lineage>
        <taxon>unclassified sequences</taxon>
        <taxon>metagenomes</taxon>
        <taxon>ecological metagenomes</taxon>
    </lineage>
</organism>
<gene>
    <name evidence="3" type="ORF">UFOPK2312_00307</name>
    <name evidence="4" type="ORF">UFOPK3948_00254</name>
    <name evidence="5" type="ORF">UFOPK4355_00689</name>
</gene>
<evidence type="ECO:0000256" key="1">
    <source>
        <dbReference type="ARBA" id="ARBA00006525"/>
    </source>
</evidence>
<reference evidence="5" key="1">
    <citation type="submission" date="2020-05" db="EMBL/GenBank/DDBJ databases">
        <authorList>
            <person name="Chiriac C."/>
            <person name="Salcher M."/>
            <person name="Ghai R."/>
            <person name="Kavagutti S V."/>
        </authorList>
    </citation>
    <scope>NUCLEOTIDE SEQUENCE</scope>
</reference>
<dbReference type="InterPro" id="IPR057666">
    <property type="entry name" value="DrpA_SLOG"/>
</dbReference>
<feature type="domain" description="Smf/DprA SLOG" evidence="2">
    <location>
        <begin position="75"/>
        <end position="282"/>
    </location>
</feature>
<dbReference type="Gene3D" id="3.40.50.450">
    <property type="match status" value="1"/>
</dbReference>
<name>A0A6J7UF54_9ZZZZ</name>
<dbReference type="InterPro" id="IPR003488">
    <property type="entry name" value="DprA"/>
</dbReference>
<accession>A0A6J7UF54</accession>
<evidence type="ECO:0000313" key="4">
    <source>
        <dbReference type="EMBL" id="CAB4972770.1"/>
    </source>
</evidence>
<dbReference type="PANTHER" id="PTHR43022:SF1">
    <property type="entry name" value="PROTEIN SMF"/>
    <property type="match status" value="1"/>
</dbReference>
<evidence type="ECO:0000313" key="3">
    <source>
        <dbReference type="EMBL" id="CAB4666254.1"/>
    </source>
</evidence>
<dbReference type="NCBIfam" id="TIGR00732">
    <property type="entry name" value="dprA"/>
    <property type="match status" value="1"/>
</dbReference>
<dbReference type="PANTHER" id="PTHR43022">
    <property type="entry name" value="PROTEIN SMF"/>
    <property type="match status" value="1"/>
</dbReference>
<dbReference type="EMBL" id="CAEZWY010000019">
    <property type="protein sequence ID" value="CAB4666254.1"/>
    <property type="molecule type" value="Genomic_DNA"/>
</dbReference>
<evidence type="ECO:0000313" key="5">
    <source>
        <dbReference type="EMBL" id="CAB5064535.1"/>
    </source>
</evidence>
<dbReference type="EMBL" id="CAFBOI010000015">
    <property type="protein sequence ID" value="CAB4972770.1"/>
    <property type="molecule type" value="Genomic_DNA"/>
</dbReference>
<sequence>MNSLQSRVQLFAAIEGGSIYWSNEIATLGSDAVLEKILGNGYREEKNSIGYIAKVIRSSNSNQLLVEIEDAGADFITPDSKNWPPCLNDLVAPPIGVIVKGTLNTAKKVSIVGTRNPTSYGIRIASEFAAGFADREWTVISGGAYGVDTAAHKGALAGEGITYAVLASGVLVNYPAANDRLFSEISESGALISEVMPSVRAKPERFLSRNRLIAALSLGTIVVEAAFRSGSLRTARDAAEIYRTVMAIPGPITSPTSDGCHRLIAERCAEIVTSANDAIELMSPLAGTLSSDESR</sequence>
<dbReference type="Pfam" id="PF02481">
    <property type="entry name" value="DNA_processg_A"/>
    <property type="match status" value="1"/>
</dbReference>